<evidence type="ECO:0000313" key="2">
    <source>
        <dbReference type="Proteomes" id="UP000290289"/>
    </source>
</evidence>
<comment type="caution">
    <text evidence="1">The sequence shown here is derived from an EMBL/GenBank/DDBJ whole genome shotgun (WGS) entry which is preliminary data.</text>
</comment>
<dbReference type="STRING" id="3750.A0A498KPR3"/>
<accession>A0A498KPR3</accession>
<reference evidence="1 2" key="1">
    <citation type="submission" date="2018-10" db="EMBL/GenBank/DDBJ databases">
        <title>A high-quality apple genome assembly.</title>
        <authorList>
            <person name="Hu J."/>
        </authorList>
    </citation>
    <scope>NUCLEOTIDE SEQUENCE [LARGE SCALE GENOMIC DNA]</scope>
    <source>
        <strain evidence="2">cv. HFTH1</strain>
        <tissue evidence="1">Young leaf</tissue>
    </source>
</reference>
<dbReference type="Proteomes" id="UP000290289">
    <property type="component" value="Unassembled WGS sequence"/>
</dbReference>
<name>A0A498KPR3_MALDO</name>
<dbReference type="EMBL" id="RDQH01000322">
    <property type="protein sequence ID" value="RXI09516.1"/>
    <property type="molecule type" value="Genomic_DNA"/>
</dbReference>
<sequence length="99" mass="11289">MSSFIQKCGKFFERVEYWDSDQRQLFLTIVNVLKEHKNLGKGVFQILTKYLATFSGEDVHTLSKPKRSCTHNCGICEGLRHVSVRLAKYACVEQTGEGC</sequence>
<evidence type="ECO:0000313" key="1">
    <source>
        <dbReference type="EMBL" id="RXI09516.1"/>
    </source>
</evidence>
<gene>
    <name evidence="1" type="ORF">DVH24_006193</name>
</gene>
<dbReference type="AlphaFoldDB" id="A0A498KPR3"/>
<keyword evidence="2" id="KW-1185">Reference proteome</keyword>
<protein>
    <submittedName>
        <fullName evidence="1">Uncharacterized protein</fullName>
    </submittedName>
</protein>
<proteinExistence type="predicted"/>
<organism evidence="1 2">
    <name type="scientific">Malus domestica</name>
    <name type="common">Apple</name>
    <name type="synonym">Pyrus malus</name>
    <dbReference type="NCBI Taxonomy" id="3750"/>
    <lineage>
        <taxon>Eukaryota</taxon>
        <taxon>Viridiplantae</taxon>
        <taxon>Streptophyta</taxon>
        <taxon>Embryophyta</taxon>
        <taxon>Tracheophyta</taxon>
        <taxon>Spermatophyta</taxon>
        <taxon>Magnoliopsida</taxon>
        <taxon>eudicotyledons</taxon>
        <taxon>Gunneridae</taxon>
        <taxon>Pentapetalae</taxon>
        <taxon>rosids</taxon>
        <taxon>fabids</taxon>
        <taxon>Rosales</taxon>
        <taxon>Rosaceae</taxon>
        <taxon>Amygdaloideae</taxon>
        <taxon>Maleae</taxon>
        <taxon>Malus</taxon>
    </lineage>
</organism>